<dbReference type="STRING" id="1447716.AH68_03970"/>
<protein>
    <recommendedName>
        <fullName evidence="3">Organic solvents resistance ABC transporter permease</fullName>
    </recommendedName>
</protein>
<dbReference type="Pfam" id="PF18986">
    <property type="entry name" value="DUF5719"/>
    <property type="match status" value="1"/>
</dbReference>
<dbReference type="OrthoDB" id="3240451at2"/>
<dbReference type="RefSeq" id="WP_039197825.1">
    <property type="nucleotide sequence ID" value="NZ_CP007456.1"/>
</dbReference>
<reference evidence="1 2" key="1">
    <citation type="journal article" date="2015" name="Genome Announc.">
        <title>Complete and Assembled Genome Sequence of Bifidobacterium kashiwanohense PV20-2, Isolated from the Feces of an Anemic Kenyan Infant.</title>
        <authorList>
            <person name="Vazquez-Gutierrez P."/>
            <person name="Lacroix C."/>
            <person name="Chassard C."/>
            <person name="Klumpp J."/>
            <person name="Jans C."/>
            <person name="Stevens M.J."/>
        </authorList>
    </citation>
    <scope>NUCLEOTIDE SEQUENCE [LARGE SCALE GENOMIC DNA]</scope>
    <source>
        <strain evidence="1 2">PV20-2</strain>
    </source>
</reference>
<proteinExistence type="predicted"/>
<evidence type="ECO:0008006" key="3">
    <source>
        <dbReference type="Google" id="ProtNLM"/>
    </source>
</evidence>
<evidence type="ECO:0000313" key="1">
    <source>
        <dbReference type="EMBL" id="AIZ14363.1"/>
    </source>
</evidence>
<dbReference type="KEGG" id="bka:AH68_03970"/>
<gene>
    <name evidence="1" type="ORF">AH68_03970</name>
</gene>
<sequence>MSKHSRSKTVWRVTLAVVSVLVIVALVAVSAVYRPTWIHADSPATQRSSVSRTVSPRQLETYCPARMTIADTDAYGDSEYQASNGNIASSARYTAFGAVFHSSVGLLGADETTSALVLNKDDEGSDDDVFIASGTVDDGSQLQDTRLLSASDGTGAASSIMSWATDGDLKGVSAASCVTPALKQSLMVPGTKTGMTQQLIVANPSAKATSVNIKVWGSDKAGALALSTGSTLTVGAGKESILNLAAAASEQDALYVTVSSADTPVAAVVRTIAMDGLTSKGSDYAVPNNASAKALAINGLSEGDTVNLYVYPSRQSDVTVSWTDGTGTKNTNQQTLEANRVSVIDLGSVPKSATGLTISATEPVTAAAKVTNDGDGDQADFALVNASVPMNVSAMAVPDHATAQVNVTNTADGDRTATLTSYNGDGDIVDQNDLTIQAGASTTVELADINDGDVAAVSLADPDQSMVWNIRVSQKDVSDAKLAGVSIIGATDLKEAREQVWSNQNMTIVR</sequence>
<dbReference type="AlphaFoldDB" id="A0A0A7I240"/>
<accession>A0A0A7I240</accession>
<dbReference type="HOGENOM" id="CLU_534927_0_0_11"/>
<organism evidence="1 2">
    <name type="scientific">Bifidobacterium catenulatum PV20-2</name>
    <dbReference type="NCBI Taxonomy" id="1447716"/>
    <lineage>
        <taxon>Bacteria</taxon>
        <taxon>Bacillati</taxon>
        <taxon>Actinomycetota</taxon>
        <taxon>Actinomycetes</taxon>
        <taxon>Bifidobacteriales</taxon>
        <taxon>Bifidobacteriaceae</taxon>
        <taxon>Bifidobacterium</taxon>
    </lineage>
</organism>
<name>A0A0A7I240_9BIFI</name>
<dbReference type="Proteomes" id="UP000030625">
    <property type="component" value="Chromosome"/>
</dbReference>
<dbReference type="EMBL" id="CP007456">
    <property type="protein sequence ID" value="AIZ14363.1"/>
    <property type="molecule type" value="Genomic_DNA"/>
</dbReference>
<dbReference type="InterPro" id="IPR043777">
    <property type="entry name" value="DUF5719"/>
</dbReference>
<evidence type="ECO:0000313" key="2">
    <source>
        <dbReference type="Proteomes" id="UP000030625"/>
    </source>
</evidence>